<dbReference type="PANTHER" id="PTHR35564:SF4">
    <property type="entry name" value="CYTOPLASMIC PROTEIN"/>
    <property type="match status" value="1"/>
</dbReference>
<dbReference type="InterPro" id="IPR010732">
    <property type="entry name" value="T6SS_TssG-like"/>
</dbReference>
<dbReference type="PANTHER" id="PTHR35564">
    <property type="match status" value="1"/>
</dbReference>
<sequence length="385" mass="42561">MTKAREADPGGPLHEMLGRLRRTPWKFGFLSLLRRLGASHLQHPSVGLARRPQQESFRLGQAAALTFAPREIASVVLPGESERRMLGASPTRSGNNPALPVVRLYSLGLLGPNGPLPLHFTELVRDRTENHNDSTLADFLDLFHHRYLTHMYRAWAQGQAAAGLDRPEDEAFSRYIARLTGHDPLEIRDSVLPSHARLAASTHLAREARNPDGLAATLAQFFAVPVQLDEFVRHWIRIDPEDQSHLGLARSSSIMGLGAIAGEVVADRQNKFRLVLGPLSLAQYLRFTPQGQDLALLVEWVRGFVGYEFVWEVELRVRNDSTPPARLEDTEKLGWSTWLGGSGGAEEGRRAVDAARSSPGYTVGMVFEPEAYIGSCHHGNATVAR</sequence>
<evidence type="ECO:0000313" key="1">
    <source>
        <dbReference type="EMBL" id="QFZ85856.1"/>
    </source>
</evidence>
<name>A0A5Q0M8M3_VARPD</name>
<dbReference type="Proteomes" id="UP000326780">
    <property type="component" value="Chromosome"/>
</dbReference>
<dbReference type="AlphaFoldDB" id="A0A5Q0M8M3"/>
<proteinExistence type="predicted"/>
<reference evidence="1 2" key="1">
    <citation type="submission" date="2019-10" db="EMBL/GenBank/DDBJ databases">
        <title>Complete genome sequence of Variovorax paradoxus 5C-2.</title>
        <authorList>
            <person name="Gogoleva N.E."/>
            <person name="Balkin A.S."/>
        </authorList>
    </citation>
    <scope>NUCLEOTIDE SEQUENCE [LARGE SCALE GENOMIC DNA]</scope>
    <source>
        <strain evidence="1 2">5C-2</strain>
    </source>
</reference>
<evidence type="ECO:0000313" key="2">
    <source>
        <dbReference type="Proteomes" id="UP000326780"/>
    </source>
</evidence>
<dbReference type="RefSeq" id="WP_153284395.1">
    <property type="nucleotide sequence ID" value="NZ_CP045644.1"/>
</dbReference>
<organism evidence="1 2">
    <name type="scientific">Variovorax paradoxus</name>
    <dbReference type="NCBI Taxonomy" id="34073"/>
    <lineage>
        <taxon>Bacteria</taxon>
        <taxon>Pseudomonadati</taxon>
        <taxon>Pseudomonadota</taxon>
        <taxon>Betaproteobacteria</taxon>
        <taxon>Burkholderiales</taxon>
        <taxon>Comamonadaceae</taxon>
        <taxon>Variovorax</taxon>
    </lineage>
</organism>
<dbReference type="Pfam" id="PF06996">
    <property type="entry name" value="T6SS_TssG"/>
    <property type="match status" value="1"/>
</dbReference>
<accession>A0A5Q0M8M3</accession>
<protein>
    <submittedName>
        <fullName evidence="1">Type VI secretion system baseplate subunit TssG</fullName>
    </submittedName>
</protein>
<gene>
    <name evidence="1" type="primary">tssG</name>
    <name evidence="1" type="ORF">GFK26_25340</name>
</gene>
<dbReference type="NCBIfam" id="TIGR03347">
    <property type="entry name" value="VI_chp_1"/>
    <property type="match status" value="1"/>
</dbReference>
<dbReference type="EMBL" id="CP045644">
    <property type="protein sequence ID" value="QFZ85856.1"/>
    <property type="molecule type" value="Genomic_DNA"/>
</dbReference>